<name>A0A7W2HVB1_9ACTN</name>
<protein>
    <submittedName>
        <fullName evidence="1">Uncharacterized protein</fullName>
    </submittedName>
</protein>
<organism evidence="1 2">
    <name type="scientific">Streptomyces griseoaurantiacus</name>
    <dbReference type="NCBI Taxonomy" id="68213"/>
    <lineage>
        <taxon>Bacteria</taxon>
        <taxon>Bacillati</taxon>
        <taxon>Actinomycetota</taxon>
        <taxon>Actinomycetes</taxon>
        <taxon>Kitasatosporales</taxon>
        <taxon>Streptomycetaceae</taxon>
        <taxon>Streptomyces</taxon>
        <taxon>Streptomyces aurantiacus group</taxon>
    </lineage>
</organism>
<proteinExistence type="predicted"/>
<accession>A0A7W2HVB1</accession>
<sequence length="104" mass="11062">MRAAGPGETRLLPWAGEDGKPCYLVTDGDGPLSRAADAVEAVQLSMAVGLLRHADDLLGYERASAVQLRFLLARMSESLRDVHRVAESRGARLVDADGSVSGDK</sequence>
<evidence type="ECO:0000313" key="2">
    <source>
        <dbReference type="Proteomes" id="UP000587608"/>
    </source>
</evidence>
<reference evidence="1 2" key="1">
    <citation type="submission" date="2020-07" db="EMBL/GenBank/DDBJ databases">
        <title>Differential regulation of undecylprodigiosin biosynthesis in the yeast-scavenging Streptomyces strain MBK6.</title>
        <authorList>
            <person name="Baral B."/>
            <person name="Siitonen V."/>
            <person name="Laughlin M."/>
            <person name="Yamada K."/>
            <person name="Ilomaeki M."/>
            <person name="Metsae-Ketelae M."/>
            <person name="Niemi J."/>
        </authorList>
    </citation>
    <scope>NUCLEOTIDE SEQUENCE [LARGE SCALE GENOMIC DNA]</scope>
    <source>
        <strain evidence="1 2">MBK6</strain>
    </source>
</reference>
<dbReference type="AlphaFoldDB" id="A0A7W2HVB1"/>
<dbReference type="RefSeq" id="WP_191853115.1">
    <property type="nucleotide sequence ID" value="NZ_CP108324.1"/>
</dbReference>
<gene>
    <name evidence="1" type="ORF">H1X69_16060</name>
</gene>
<dbReference type="EMBL" id="JACERG010000010">
    <property type="protein sequence ID" value="MBA5222924.1"/>
    <property type="molecule type" value="Genomic_DNA"/>
</dbReference>
<comment type="caution">
    <text evidence="1">The sequence shown here is derived from an EMBL/GenBank/DDBJ whole genome shotgun (WGS) entry which is preliminary data.</text>
</comment>
<evidence type="ECO:0000313" key="1">
    <source>
        <dbReference type="EMBL" id="MBA5222924.1"/>
    </source>
</evidence>
<dbReference type="Proteomes" id="UP000587608">
    <property type="component" value="Unassembled WGS sequence"/>
</dbReference>